<dbReference type="NCBIfam" id="TIGR02913">
    <property type="entry name" value="HAF_rpt"/>
    <property type="match status" value="2"/>
</dbReference>
<dbReference type="Gene3D" id="2.40.128.130">
    <property type="entry name" value="Autotransporter beta-domain"/>
    <property type="match status" value="1"/>
</dbReference>
<proteinExistence type="predicted"/>
<name>A0ABX5NVJ4_9HYPH</name>
<protein>
    <recommendedName>
        <fullName evidence="2">Autotransporter domain-containing protein</fullName>
    </recommendedName>
</protein>
<organism evidence="3 4">
    <name type="scientific">Rhizobium wuzhouense</name>
    <dbReference type="NCBI Taxonomy" id="1986026"/>
    <lineage>
        <taxon>Bacteria</taxon>
        <taxon>Pseudomonadati</taxon>
        <taxon>Pseudomonadota</taxon>
        <taxon>Alphaproteobacteria</taxon>
        <taxon>Hyphomicrobiales</taxon>
        <taxon>Rhizobiaceae</taxon>
        <taxon>Rhizobium/Agrobacterium group</taxon>
        <taxon>Rhizobium</taxon>
    </lineage>
</organism>
<dbReference type="EMBL" id="QJRY01000001">
    <property type="protein sequence ID" value="PYB77207.1"/>
    <property type="molecule type" value="Genomic_DNA"/>
</dbReference>
<keyword evidence="4" id="KW-1185">Reference proteome</keyword>
<sequence length="687" mass="71018">MRFLSPAGSLARRLLLLGSSALCASHVAAADYGYEWIASVPGSTVQPSAMSADGHVVVGNFQTYFTPPSGPGGYVSNGFVWTDGSAVRTVQPEPGWYSISIGDVSSDGNISVGILAGGNATQAYRADAAAGQIELLGFLPGGTASRATGVSGDGNVVSGWGNSSNGNRAFRWTYDPVALSGSMQELGTLGGADSFSNGISRDGHVVVGSAKDAGGFAIAAYWVDNGPATAIGVLAGGDESGAMEANADGSVIVGQSDVASGTHAFRYLVASSTMQDLGTLGGIYSEAFGVSDDGSVVIGRSGRSDGTSSGFRWSEATGTISVDDWLRQSGVTIATDVTNDASAVSADGRIITGTLRDGKAYLARGASTDPSAPPGPPAGIITVEDYMQSFNGLPRHFFVPQQVADLAMNGANSSPMFHRLSAGQRSVWATGDLGAVRNDFGTGPTGTGEIGFAYAPTDDVTLRLALGTSYSKADLDLTGYSRVQGSYVLPEVSMAVAPNIYATLTGFASIGELSMSRAYLNGTGTDISAGEADSRTLGFRARLDWLGAFSVKDAVFTPYASFTHLTTKTDGYTETGGSFPARFDQVECSSNTVRLGLDGRLDLTTTVSLIGRAEVAHRFQDQAPHTTGEIIGFSSFDLPGAPIEQNWLRGGIGFQAKSGPLEGQLMFNVSSQEKGSYWLSASSRVIF</sequence>
<evidence type="ECO:0000313" key="3">
    <source>
        <dbReference type="EMBL" id="PYB77207.1"/>
    </source>
</evidence>
<comment type="caution">
    <text evidence="3">The sequence shown here is derived from an EMBL/GenBank/DDBJ whole genome shotgun (WGS) entry which is preliminary data.</text>
</comment>
<dbReference type="PROSITE" id="PS51208">
    <property type="entry name" value="AUTOTRANSPORTER"/>
    <property type="match status" value="1"/>
</dbReference>
<keyword evidence="1" id="KW-0732">Signal</keyword>
<evidence type="ECO:0000256" key="1">
    <source>
        <dbReference type="SAM" id="SignalP"/>
    </source>
</evidence>
<dbReference type="InterPro" id="IPR036709">
    <property type="entry name" value="Autotransporte_beta_dom_sf"/>
</dbReference>
<dbReference type="Proteomes" id="UP000247536">
    <property type="component" value="Unassembled WGS sequence"/>
</dbReference>
<evidence type="ECO:0000259" key="2">
    <source>
        <dbReference type="PROSITE" id="PS51208"/>
    </source>
</evidence>
<feature type="chain" id="PRO_5045501398" description="Autotransporter domain-containing protein" evidence="1">
    <location>
        <begin position="30"/>
        <end position="687"/>
    </location>
</feature>
<dbReference type="SUPFAM" id="SSF103515">
    <property type="entry name" value="Autotransporter"/>
    <property type="match status" value="1"/>
</dbReference>
<dbReference type="Pfam" id="PF03797">
    <property type="entry name" value="Autotransporter"/>
    <property type="match status" value="1"/>
</dbReference>
<evidence type="ECO:0000313" key="4">
    <source>
        <dbReference type="Proteomes" id="UP000247536"/>
    </source>
</evidence>
<feature type="signal peptide" evidence="1">
    <location>
        <begin position="1"/>
        <end position="29"/>
    </location>
</feature>
<dbReference type="InterPro" id="IPR014262">
    <property type="entry name" value="HAF_rpt"/>
</dbReference>
<dbReference type="InterPro" id="IPR005546">
    <property type="entry name" value="Autotransporte_beta"/>
</dbReference>
<dbReference type="RefSeq" id="WP_110789640.1">
    <property type="nucleotide sequence ID" value="NZ_QJRY01000001.1"/>
</dbReference>
<dbReference type="SMART" id="SM00869">
    <property type="entry name" value="Autotransporter"/>
    <property type="match status" value="1"/>
</dbReference>
<reference evidence="3 4" key="1">
    <citation type="submission" date="2018-06" db="EMBL/GenBank/DDBJ databases">
        <title>Rhizobium wuzhouense sp. nov., isolated from roots of Oryza officinalis.</title>
        <authorList>
            <person name="Yuan T."/>
        </authorList>
    </citation>
    <scope>NUCLEOTIDE SEQUENCE [LARGE SCALE GENOMIC DNA]</scope>
    <source>
        <strain evidence="3 4">W44</strain>
    </source>
</reference>
<gene>
    <name evidence="3" type="ORF">DMY87_02220</name>
</gene>
<feature type="domain" description="Autotransporter" evidence="2">
    <location>
        <begin position="420"/>
        <end position="687"/>
    </location>
</feature>
<accession>A0ABX5NVJ4</accession>